<proteinExistence type="predicted"/>
<keyword evidence="3 6" id="KW-0812">Transmembrane</keyword>
<dbReference type="InterPro" id="IPR003740">
    <property type="entry name" value="YitT"/>
</dbReference>
<dbReference type="Gene3D" id="3.30.70.120">
    <property type="match status" value="1"/>
</dbReference>
<sequence>LNMINRKGGLMQKTMRHPIFKWFWIVAALELIAISINMFYAPHAVAAGGATGIAILVQEVAGIQVGITTMGVNLLMLLLAWFFLDRSTLKRILFGSFMLPLLLWLTPEINLVTDRLLAIIVGSVVFAFGVGFLYQMDASSGGTTVPPLIFKKYFGLKPSVMLLATDVIVSLFNIPVSGVEAFILAVFALAITGLVMNYVETGFDRKKAVYIMSPQLATIKQQVRDETPHGLTVQRVVGGFSDESKEMLMVVVEQANFRHLIDLVHAIDPNAFILTMAATEVHGGSI</sequence>
<comment type="caution">
    <text evidence="8">The sequence shown here is derived from an EMBL/GenBank/DDBJ whole genome shotgun (WGS) entry which is preliminary data.</text>
</comment>
<evidence type="ECO:0000256" key="1">
    <source>
        <dbReference type="ARBA" id="ARBA00004651"/>
    </source>
</evidence>
<feature type="transmembrane region" description="Helical" evidence="6">
    <location>
        <begin position="116"/>
        <end position="134"/>
    </location>
</feature>
<dbReference type="GO" id="GO:0005886">
    <property type="term" value="C:plasma membrane"/>
    <property type="evidence" value="ECO:0007669"/>
    <property type="project" value="UniProtKB-SubCell"/>
</dbReference>
<evidence type="ECO:0000256" key="4">
    <source>
        <dbReference type="ARBA" id="ARBA00022989"/>
    </source>
</evidence>
<feature type="domain" description="DUF2179" evidence="7">
    <location>
        <begin position="229"/>
        <end position="283"/>
    </location>
</feature>
<dbReference type="Proteomes" id="UP000014244">
    <property type="component" value="Unassembled WGS sequence"/>
</dbReference>
<dbReference type="InterPro" id="IPR051461">
    <property type="entry name" value="UPF0750_membrane"/>
</dbReference>
<dbReference type="InterPro" id="IPR015867">
    <property type="entry name" value="N-reg_PII/ATP_PRibTrfase_C"/>
</dbReference>
<keyword evidence="5 6" id="KW-0472">Membrane</keyword>
<dbReference type="PANTHER" id="PTHR33545">
    <property type="entry name" value="UPF0750 MEMBRANE PROTEIN YITT-RELATED"/>
    <property type="match status" value="1"/>
</dbReference>
<comment type="subcellular location">
    <subcellularLocation>
        <location evidence="1">Cell membrane</location>
        <topology evidence="1">Multi-pass membrane protein</topology>
    </subcellularLocation>
</comment>
<evidence type="ECO:0000256" key="2">
    <source>
        <dbReference type="ARBA" id="ARBA00022475"/>
    </source>
</evidence>
<evidence type="ECO:0000256" key="3">
    <source>
        <dbReference type="ARBA" id="ARBA00022692"/>
    </source>
</evidence>
<feature type="transmembrane region" description="Helical" evidence="6">
    <location>
        <begin position="61"/>
        <end position="84"/>
    </location>
</feature>
<name>A0A829H4A9_LACPA</name>
<feature type="transmembrane region" description="Helical" evidence="6">
    <location>
        <begin position="91"/>
        <end position="110"/>
    </location>
</feature>
<evidence type="ECO:0000313" key="8">
    <source>
        <dbReference type="EMBL" id="EPC70797.1"/>
    </source>
</evidence>
<dbReference type="EMBL" id="ANKE01000637">
    <property type="protein sequence ID" value="EPC70797.1"/>
    <property type="molecule type" value="Genomic_DNA"/>
</dbReference>
<feature type="transmembrane region" description="Helical" evidence="6">
    <location>
        <begin position="181"/>
        <end position="199"/>
    </location>
</feature>
<evidence type="ECO:0000256" key="6">
    <source>
        <dbReference type="SAM" id="Phobius"/>
    </source>
</evidence>
<protein>
    <recommendedName>
        <fullName evidence="7">DUF2179 domain-containing protein</fullName>
    </recommendedName>
</protein>
<accession>A0A829H4A9</accession>
<dbReference type="CDD" id="cd16380">
    <property type="entry name" value="YitT_C"/>
    <property type="match status" value="1"/>
</dbReference>
<evidence type="ECO:0000313" key="9">
    <source>
        <dbReference type="Proteomes" id="UP000014244"/>
    </source>
</evidence>
<dbReference type="AlphaFoldDB" id="A0A829H4A9"/>
<evidence type="ECO:0000256" key="5">
    <source>
        <dbReference type="ARBA" id="ARBA00023136"/>
    </source>
</evidence>
<dbReference type="InterPro" id="IPR019264">
    <property type="entry name" value="DUF2179"/>
</dbReference>
<keyword evidence="2" id="KW-1003">Cell membrane</keyword>
<keyword evidence="4 6" id="KW-1133">Transmembrane helix</keyword>
<gene>
    <name evidence="8" type="ORF">Lpp41_13360</name>
</gene>
<feature type="transmembrane region" description="Helical" evidence="6">
    <location>
        <begin position="154"/>
        <end position="175"/>
    </location>
</feature>
<reference evidence="8 9" key="1">
    <citation type="journal article" date="2013" name="PLoS ONE">
        <title>Lactobacillus paracasei comparative genomics: towards species pan-genome definition and exploitation of diversity.</title>
        <authorList>
            <person name="Smokvina T."/>
            <person name="Wels M."/>
            <person name="Polka J."/>
            <person name="Chervaux C."/>
            <person name="Brisse S."/>
            <person name="Boekhorst J."/>
            <person name="van Hylckama Vlieg J.E."/>
            <person name="Siezen R.J."/>
        </authorList>
    </citation>
    <scope>NUCLEOTIDE SEQUENCE [LARGE SCALE GENOMIC DNA]</scope>
    <source>
        <strain evidence="8 9">Lpp41</strain>
    </source>
</reference>
<dbReference type="Pfam" id="PF02588">
    <property type="entry name" value="YitT_membrane"/>
    <property type="match status" value="1"/>
</dbReference>
<dbReference type="PANTHER" id="PTHR33545:SF9">
    <property type="entry name" value="UPF0750 MEMBRANE PROTEIN YITE"/>
    <property type="match status" value="1"/>
</dbReference>
<dbReference type="Pfam" id="PF10035">
    <property type="entry name" value="DUF2179"/>
    <property type="match status" value="1"/>
</dbReference>
<dbReference type="PIRSF" id="PIRSF006483">
    <property type="entry name" value="Membrane_protein_YitT"/>
    <property type="match status" value="1"/>
</dbReference>
<evidence type="ECO:0000259" key="7">
    <source>
        <dbReference type="Pfam" id="PF10035"/>
    </source>
</evidence>
<feature type="transmembrane region" description="Helical" evidence="6">
    <location>
        <begin position="21"/>
        <end position="41"/>
    </location>
</feature>
<organism evidence="8 9">
    <name type="scientific">Lacticaseibacillus paracasei subsp. paracasei Lpp41</name>
    <dbReference type="NCBI Taxonomy" id="1256208"/>
    <lineage>
        <taxon>Bacteria</taxon>
        <taxon>Bacillati</taxon>
        <taxon>Bacillota</taxon>
        <taxon>Bacilli</taxon>
        <taxon>Lactobacillales</taxon>
        <taxon>Lactobacillaceae</taxon>
        <taxon>Lacticaseibacillus</taxon>
    </lineage>
</organism>
<feature type="non-terminal residue" evidence="8">
    <location>
        <position position="1"/>
    </location>
</feature>